<keyword evidence="2" id="KW-1185">Reference proteome</keyword>
<name>A0ABM6RM27_VIBHA</name>
<reference evidence="1" key="1">
    <citation type="submission" date="2018-01" db="EMBL/GenBank/DDBJ databases">
        <title>FDA dAtabase for Regulatory Grade micrObial Sequences (FDA-ARGOS): Supporting development and validation of Infectious Disease Dx tests.</title>
        <authorList>
            <person name="Hoffmann M."/>
            <person name="Allard M."/>
            <person name="Evans P."/>
            <person name="Brown E."/>
            <person name="Tallon L."/>
            <person name="Sadzewicz L."/>
            <person name="Sengamalay N."/>
            <person name="Ott S."/>
            <person name="Godinez A."/>
            <person name="Nagaraj S."/>
            <person name="Vyas G."/>
            <person name="Aluvathingal J."/>
            <person name="Nadendla S."/>
            <person name="Geyer C."/>
            <person name="Sichtig H."/>
        </authorList>
    </citation>
    <scope>NUCLEOTIDE SEQUENCE</scope>
    <source>
        <strain evidence="1">FDAARGOS_107</strain>
    </source>
</reference>
<organism evidence="1 2">
    <name type="scientific">Vibrio harveyi</name>
    <name type="common">Beneckea harveyi</name>
    <dbReference type="NCBI Taxonomy" id="669"/>
    <lineage>
        <taxon>Bacteria</taxon>
        <taxon>Pseudomonadati</taxon>
        <taxon>Pseudomonadota</taxon>
        <taxon>Gammaproteobacteria</taxon>
        <taxon>Vibrionales</taxon>
        <taxon>Vibrionaceae</taxon>
        <taxon>Vibrio</taxon>
    </lineage>
</organism>
<proteinExistence type="predicted"/>
<evidence type="ECO:0000313" key="2">
    <source>
        <dbReference type="Proteomes" id="UP000067422"/>
    </source>
</evidence>
<accession>A0ABM6RM27</accession>
<protein>
    <submittedName>
        <fullName evidence="1">Uncharacterized protein</fullName>
    </submittedName>
</protein>
<dbReference type="EMBL" id="CP014038">
    <property type="protein sequence ID" value="AUW38268.1"/>
    <property type="molecule type" value="Genomic_DNA"/>
</dbReference>
<evidence type="ECO:0000313" key="1">
    <source>
        <dbReference type="EMBL" id="AUW38268.1"/>
    </source>
</evidence>
<sequence>MSFLEYDSLFLENEPAKVSDNLQFLPTPYLNYCYSEKHHTTTWFDRTTFVFRYSLTFQLELSGS</sequence>
<gene>
    <name evidence="1" type="ORF">AL538_28090</name>
</gene>
<dbReference type="Proteomes" id="UP000067422">
    <property type="component" value="Chromosome 1"/>
</dbReference>